<dbReference type="PANTHER" id="PTHR40590:SF1">
    <property type="entry name" value="CYTOPLASMIC PROTEIN"/>
    <property type="match status" value="1"/>
</dbReference>
<gene>
    <name evidence="2" type="ORF">SAMN05444366_0276</name>
</gene>
<organism evidence="2 3">
    <name type="scientific">Flavobacterium saccharophilum</name>
    <dbReference type="NCBI Taxonomy" id="29534"/>
    <lineage>
        <taxon>Bacteria</taxon>
        <taxon>Pseudomonadati</taxon>
        <taxon>Bacteroidota</taxon>
        <taxon>Flavobacteriia</taxon>
        <taxon>Flavobacteriales</taxon>
        <taxon>Flavobacteriaceae</taxon>
        <taxon>Flavobacterium</taxon>
    </lineage>
</organism>
<evidence type="ECO:0008006" key="4">
    <source>
        <dbReference type="Google" id="ProtNLM"/>
    </source>
</evidence>
<feature type="signal peptide" evidence="1">
    <location>
        <begin position="1"/>
        <end position="22"/>
    </location>
</feature>
<dbReference type="PANTHER" id="PTHR40590">
    <property type="entry name" value="CYTOPLASMIC PROTEIN-RELATED"/>
    <property type="match status" value="1"/>
</dbReference>
<dbReference type="CDD" id="cd14789">
    <property type="entry name" value="Tiki"/>
    <property type="match status" value="1"/>
</dbReference>
<feature type="chain" id="PRO_5009923274" description="TraB family protein" evidence="1">
    <location>
        <begin position="23"/>
        <end position="287"/>
    </location>
</feature>
<dbReference type="RefSeq" id="WP_072969872.1">
    <property type="nucleotide sequence ID" value="NZ_FRBY01000001.1"/>
</dbReference>
<name>A0A1M6ZHY7_9FLAO</name>
<dbReference type="Pfam" id="PF01963">
    <property type="entry name" value="TraB_PrgY_gumN"/>
    <property type="match status" value="1"/>
</dbReference>
<dbReference type="AlphaFoldDB" id="A0A1M6ZHY7"/>
<sequence>MKNLFKSAVTAIVLIFSLSIQAQTKSPKLENSLLWEVSGNGLEKPSYLYGTIHMICGSDFFMSEKAKKAFESSNKLVLEINFADPNEMSDIQKMAMGKEPLSKKLSPEQLSRLDAILKKETGMTVQQVDGFSLMTVMSLISMKSFGCTDLKFYEMEFIEQAKKRNIEVGGLETVKSQFSILENAYSNDEMIDLLSESTPEETTKLVSLYKGENVDGAYAIATDLKFTSEKTKKAILDDRNKNWVKDMPEVMKKESAFFAVGAAHLGGEEGVINLLRKAGYKVKPILK</sequence>
<proteinExistence type="predicted"/>
<protein>
    <recommendedName>
        <fullName evidence="4">TraB family protein</fullName>
    </recommendedName>
</protein>
<evidence type="ECO:0000313" key="3">
    <source>
        <dbReference type="Proteomes" id="UP000184121"/>
    </source>
</evidence>
<dbReference type="Proteomes" id="UP000184121">
    <property type="component" value="Unassembled WGS sequence"/>
</dbReference>
<dbReference type="InterPro" id="IPR002816">
    <property type="entry name" value="TraB/PrgY/GumN_fam"/>
</dbReference>
<dbReference type="OrthoDB" id="9798714at2"/>
<keyword evidence="1" id="KW-0732">Signal</keyword>
<keyword evidence="3" id="KW-1185">Reference proteome</keyword>
<evidence type="ECO:0000256" key="1">
    <source>
        <dbReference type="SAM" id="SignalP"/>
    </source>
</evidence>
<accession>A0A1M6ZHY7</accession>
<reference evidence="3" key="1">
    <citation type="submission" date="2016-11" db="EMBL/GenBank/DDBJ databases">
        <authorList>
            <person name="Varghese N."/>
            <person name="Submissions S."/>
        </authorList>
    </citation>
    <scope>NUCLEOTIDE SEQUENCE [LARGE SCALE GENOMIC DNA]</scope>
    <source>
        <strain evidence="3">DSM 1811</strain>
    </source>
</reference>
<evidence type="ECO:0000313" key="2">
    <source>
        <dbReference type="EMBL" id="SHL30050.1"/>
    </source>
</evidence>
<dbReference type="STRING" id="29534.SAMN05444366_0276"/>
<dbReference type="EMBL" id="FRBY01000001">
    <property type="protein sequence ID" value="SHL30050.1"/>
    <property type="molecule type" value="Genomic_DNA"/>
</dbReference>
<dbReference type="InterPro" id="IPR047111">
    <property type="entry name" value="YbaP-like"/>
</dbReference>